<organism evidence="1">
    <name type="scientific">Phlebia radiata</name>
    <name type="common">White-rot fungus</name>
    <dbReference type="NCBI Taxonomy" id="5308"/>
    <lineage>
        <taxon>Eukaryota</taxon>
        <taxon>Fungi</taxon>
        <taxon>Dikarya</taxon>
        <taxon>Basidiomycota</taxon>
        <taxon>Agaricomycotina</taxon>
        <taxon>Agaricomycetes</taxon>
        <taxon>Polyporales</taxon>
        <taxon>Meruliaceae</taxon>
        <taxon>Phlebia</taxon>
    </lineage>
</organism>
<name>L8B974_PHLRA</name>
<keyword evidence="1" id="KW-0496">Mitochondrion</keyword>
<protein>
    <submittedName>
        <fullName evidence="1">Uncharacterized protein</fullName>
    </submittedName>
</protein>
<dbReference type="EMBL" id="HE613568">
    <property type="protein sequence ID" value="CCE89239.1"/>
    <property type="molecule type" value="Genomic_DNA"/>
</dbReference>
<reference evidence="1" key="1">
    <citation type="journal article" date="2014" name="PLoS ONE">
        <title>Mitochondrial Genome of Phlebia radiata Is the Second Largest (156 kbp) among Fungi and Features Signs of Genome Flexibility and Recent Recombination Events.</title>
        <authorList>
            <person name="Salavirta H."/>
            <person name="Oksanen I."/>
            <person name="Kuuskeri J."/>
            <person name="Makela M."/>
            <person name="Laine P."/>
            <person name="Paulin L."/>
            <person name="Lundell T."/>
        </authorList>
    </citation>
    <scope>NUCLEOTIDE SEQUENCE</scope>
    <source>
        <strain evidence="1">79</strain>
    </source>
</reference>
<gene>
    <name evidence="1" type="ORF">PRA_mt0172</name>
</gene>
<dbReference type="RefSeq" id="YP_007374957.1">
    <property type="nucleotide sequence ID" value="NC_020148.1"/>
</dbReference>
<proteinExistence type="predicted"/>
<dbReference type="GeneID" id="14469564"/>
<dbReference type="AlphaFoldDB" id="L8B974"/>
<accession>L8B974</accession>
<sequence>MILRTFCIHALFSTGFPHVPKYAVLDPITQDLPRSSQCWLGLGCAIEPKRRNLNVK</sequence>
<evidence type="ECO:0000313" key="1">
    <source>
        <dbReference type="EMBL" id="CCE89239.1"/>
    </source>
</evidence>
<geneLocation type="mitochondrion" evidence="1"/>